<evidence type="ECO:0000256" key="8">
    <source>
        <dbReference type="SAM" id="MobiDB-lite"/>
    </source>
</evidence>
<dbReference type="InterPro" id="IPR050487">
    <property type="entry name" value="FtsQ_DivIB"/>
</dbReference>
<feature type="region of interest" description="Disordered" evidence="8">
    <location>
        <begin position="1"/>
        <end position="139"/>
    </location>
</feature>
<dbReference type="RefSeq" id="WP_244289648.1">
    <property type="nucleotide sequence ID" value="NZ_BAAAHR010000002.1"/>
</dbReference>
<keyword evidence="13" id="KW-1185">Reference proteome</keyword>
<evidence type="ECO:0000256" key="1">
    <source>
        <dbReference type="ARBA" id="ARBA00004370"/>
    </source>
</evidence>
<protein>
    <submittedName>
        <fullName evidence="12">Cell division protein FtsQ</fullName>
    </submittedName>
</protein>
<evidence type="ECO:0000256" key="4">
    <source>
        <dbReference type="ARBA" id="ARBA00022692"/>
    </source>
</evidence>
<dbReference type="Gene3D" id="3.10.20.310">
    <property type="entry name" value="membrane protein fhac"/>
    <property type="match status" value="1"/>
</dbReference>
<dbReference type="Proteomes" id="UP000522688">
    <property type="component" value="Unassembled WGS sequence"/>
</dbReference>
<evidence type="ECO:0000256" key="2">
    <source>
        <dbReference type="ARBA" id="ARBA00022475"/>
    </source>
</evidence>
<dbReference type="InterPro" id="IPR005548">
    <property type="entry name" value="Cell_div_FtsQ/DivIB_C"/>
</dbReference>
<evidence type="ECO:0000259" key="10">
    <source>
        <dbReference type="PROSITE" id="PS51779"/>
    </source>
</evidence>
<organism evidence="12 14">
    <name type="scientific">Frigoribacterium faeni</name>
    <dbReference type="NCBI Taxonomy" id="145483"/>
    <lineage>
        <taxon>Bacteria</taxon>
        <taxon>Bacillati</taxon>
        <taxon>Actinomycetota</taxon>
        <taxon>Actinomycetes</taxon>
        <taxon>Micrococcales</taxon>
        <taxon>Microbacteriaceae</taxon>
        <taxon>Frigoribacterium</taxon>
    </lineage>
</organism>
<dbReference type="AlphaFoldDB" id="A0A7W3PIT0"/>
<dbReference type="PANTHER" id="PTHR37820:SF1">
    <property type="entry name" value="CELL DIVISION PROTEIN FTSQ"/>
    <property type="match status" value="1"/>
</dbReference>
<evidence type="ECO:0000256" key="7">
    <source>
        <dbReference type="ARBA" id="ARBA00023306"/>
    </source>
</evidence>
<keyword evidence="2" id="KW-1003">Cell membrane</keyword>
<dbReference type="PANTHER" id="PTHR37820">
    <property type="entry name" value="CELL DIVISION PROTEIN DIVIB"/>
    <property type="match status" value="1"/>
</dbReference>
<keyword evidence="4 9" id="KW-0812">Transmembrane</keyword>
<feature type="compositionally biased region" description="Basic and acidic residues" evidence="8">
    <location>
        <begin position="45"/>
        <end position="57"/>
    </location>
</feature>
<keyword evidence="5 9" id="KW-1133">Transmembrane helix</keyword>
<keyword evidence="6 9" id="KW-0472">Membrane</keyword>
<evidence type="ECO:0000256" key="6">
    <source>
        <dbReference type="ARBA" id="ARBA00023136"/>
    </source>
</evidence>
<comment type="subcellular location">
    <subcellularLocation>
        <location evidence="1">Membrane</location>
    </subcellularLocation>
</comment>
<reference evidence="12 14" key="2">
    <citation type="submission" date="2020-07" db="EMBL/GenBank/DDBJ databases">
        <title>Sequencing the genomes of 1000 actinobacteria strains.</title>
        <authorList>
            <person name="Klenk H.-P."/>
        </authorList>
    </citation>
    <scope>NUCLEOTIDE SEQUENCE [LARGE SCALE GENOMIC DNA]</scope>
    <source>
        <strain evidence="12 14">DSM 10309</strain>
    </source>
</reference>
<accession>A0A7W3PIT0</accession>
<reference evidence="11 13" key="1">
    <citation type="submission" date="2019-07" db="EMBL/GenBank/DDBJ databases">
        <title>Whole genome shotgun sequence of Frigoribacterium faeni NBRC 103066.</title>
        <authorList>
            <person name="Hosoyama A."/>
            <person name="Uohara A."/>
            <person name="Ohji S."/>
            <person name="Ichikawa N."/>
        </authorList>
    </citation>
    <scope>NUCLEOTIDE SEQUENCE [LARGE SCALE GENOMIC DNA]</scope>
    <source>
        <strain evidence="11 13">NBRC 103066</strain>
    </source>
</reference>
<keyword evidence="3 12" id="KW-0132">Cell division</keyword>
<gene>
    <name evidence="12" type="ORF">FB463_001223</name>
    <name evidence="11" type="ORF">FFA01_03470</name>
</gene>
<evidence type="ECO:0000313" key="11">
    <source>
        <dbReference type="EMBL" id="GEK82038.1"/>
    </source>
</evidence>
<dbReference type="Pfam" id="PF08478">
    <property type="entry name" value="POTRA_1"/>
    <property type="match status" value="1"/>
</dbReference>
<dbReference type="Proteomes" id="UP000321154">
    <property type="component" value="Unassembled WGS sequence"/>
</dbReference>
<feature type="compositionally biased region" description="Basic and acidic residues" evidence="8">
    <location>
        <begin position="100"/>
        <end position="113"/>
    </location>
</feature>
<feature type="compositionally biased region" description="Basic and acidic residues" evidence="8">
    <location>
        <begin position="130"/>
        <end position="139"/>
    </location>
</feature>
<evidence type="ECO:0000256" key="9">
    <source>
        <dbReference type="SAM" id="Phobius"/>
    </source>
</evidence>
<evidence type="ECO:0000313" key="14">
    <source>
        <dbReference type="Proteomes" id="UP000522688"/>
    </source>
</evidence>
<proteinExistence type="predicted"/>
<dbReference type="Pfam" id="PF03799">
    <property type="entry name" value="FtsQ_DivIB_C"/>
    <property type="match status" value="1"/>
</dbReference>
<feature type="domain" description="POTRA" evidence="10">
    <location>
        <begin position="174"/>
        <end position="242"/>
    </location>
</feature>
<dbReference type="GO" id="GO:0051301">
    <property type="term" value="P:cell division"/>
    <property type="evidence" value="ECO:0007669"/>
    <property type="project" value="UniProtKB-KW"/>
</dbReference>
<name>A0A7W3PIT0_9MICO</name>
<dbReference type="InterPro" id="IPR013685">
    <property type="entry name" value="POTRA_FtsQ_type"/>
</dbReference>
<comment type="caution">
    <text evidence="12">The sequence shown here is derived from an EMBL/GenBank/DDBJ whole genome shotgun (WGS) entry which is preliminary data.</text>
</comment>
<dbReference type="InterPro" id="IPR034746">
    <property type="entry name" value="POTRA"/>
</dbReference>
<evidence type="ECO:0000256" key="3">
    <source>
        <dbReference type="ARBA" id="ARBA00022618"/>
    </source>
</evidence>
<dbReference type="EMBL" id="JACGWW010000001">
    <property type="protein sequence ID" value="MBA8812999.1"/>
    <property type="molecule type" value="Genomic_DNA"/>
</dbReference>
<feature type="transmembrane region" description="Helical" evidence="9">
    <location>
        <begin position="149"/>
        <end position="170"/>
    </location>
</feature>
<feature type="compositionally biased region" description="Basic and acidic residues" evidence="8">
    <location>
        <begin position="1"/>
        <end position="16"/>
    </location>
</feature>
<evidence type="ECO:0000313" key="12">
    <source>
        <dbReference type="EMBL" id="MBA8812999.1"/>
    </source>
</evidence>
<evidence type="ECO:0000256" key="5">
    <source>
        <dbReference type="ARBA" id="ARBA00022989"/>
    </source>
</evidence>
<keyword evidence="7" id="KW-0131">Cell cycle</keyword>
<evidence type="ECO:0000313" key="13">
    <source>
        <dbReference type="Proteomes" id="UP000321154"/>
    </source>
</evidence>
<feature type="compositionally biased region" description="Basic residues" evidence="8">
    <location>
        <begin position="114"/>
        <end position="129"/>
    </location>
</feature>
<dbReference type="PROSITE" id="PS51779">
    <property type="entry name" value="POTRA"/>
    <property type="match status" value="1"/>
</dbReference>
<dbReference type="GO" id="GO:0005886">
    <property type="term" value="C:plasma membrane"/>
    <property type="evidence" value="ECO:0007669"/>
    <property type="project" value="TreeGrafter"/>
</dbReference>
<sequence>MKRPEGFDPSARRPDPAEPSDDGAVDSPASRPSVLGRLSALRAGRSSDRAEEARVDEPIDPASRDSGAARDLSSDGEASDRGDGSSSAGGTARPSPEPVYLDRADSPRDEARRRAAMARRASRRASRERHRAERQEVRRFTRRSRHRRATWVSVAVVALLLGASVGVAVFSPLLSLQTITVDGTDRVDAGAVQDAVDGQLGTPLARIDFDRITRELEAFPLIASYVTETAPPHTLVIRITERQPIATVADGDAFELVDPAGIVVQRLDARQEGVPLVDVGGAPLDGTAFRSAAEVLLSLPVNLRSTVDSATASTADDVALTLSSGQKVVWGSAEHSEKKAQVLAGLMADQASRDPSASVKYDVSAPDNGIIRPI</sequence>
<dbReference type="EMBL" id="BJUV01000002">
    <property type="protein sequence ID" value="GEK82038.1"/>
    <property type="molecule type" value="Genomic_DNA"/>
</dbReference>